<sequence>MPKATRTRLIHSSHPTAVALSKRQFALPDQHSQRLLSNHTPPTSSANEILQELNDPKAYVSSNSTKTTKQNPARQFRARDTVQPYSKSHGKRLKKKAKEQAVVGDLTPVRQALEEVLASSSAVLAPSHHHPIPSDLVPHLHKQPTLKNPTISKKSISHKQKAKLLHEEATRLPSILKHPEFRKNPFAAIRTHLQNSSSVKPS</sequence>
<evidence type="ECO:0000256" key="2">
    <source>
        <dbReference type="ARBA" id="ARBA00011022"/>
    </source>
</evidence>
<evidence type="ECO:0000313" key="7">
    <source>
        <dbReference type="EMBL" id="PLW40500.1"/>
    </source>
</evidence>
<feature type="compositionally biased region" description="Polar residues" evidence="5">
    <location>
        <begin position="33"/>
        <end position="48"/>
    </location>
</feature>
<comment type="caution">
    <text evidence="6">The sequence shown here is derived from an EMBL/GenBank/DDBJ whole genome shotgun (WGS) entry which is preliminary data.</text>
</comment>
<accession>A0A2N5TUA3</accession>
<evidence type="ECO:0000256" key="3">
    <source>
        <dbReference type="ARBA" id="ARBA00021321"/>
    </source>
</evidence>
<evidence type="ECO:0000256" key="5">
    <source>
        <dbReference type="SAM" id="MobiDB-lite"/>
    </source>
</evidence>
<dbReference type="PANTHER" id="PTHR31109:SF2">
    <property type="entry name" value="RIBOSOME BIOGENESIS PROTEIN SLX9 HOMOLOG"/>
    <property type="match status" value="1"/>
</dbReference>
<comment type="subcellular location">
    <subcellularLocation>
        <location evidence="1">Nucleus</location>
        <location evidence="1">Nucleolus</location>
    </subcellularLocation>
</comment>
<reference evidence="8 9" key="1">
    <citation type="submission" date="2017-11" db="EMBL/GenBank/DDBJ databases">
        <title>De novo assembly and phasing of dikaryotic genomes from two isolates of Puccinia coronata f. sp. avenae, the causal agent of oat crown rust.</title>
        <authorList>
            <person name="Miller M.E."/>
            <person name="Zhang Y."/>
            <person name="Omidvar V."/>
            <person name="Sperschneider J."/>
            <person name="Schwessinger B."/>
            <person name="Raley C."/>
            <person name="Palmer J.M."/>
            <person name="Garnica D."/>
            <person name="Upadhyaya N."/>
            <person name="Rathjen J."/>
            <person name="Taylor J.M."/>
            <person name="Park R.F."/>
            <person name="Dodds P.N."/>
            <person name="Hirsch C.D."/>
            <person name="Kianian S.F."/>
            <person name="Figueroa M."/>
        </authorList>
    </citation>
    <scope>NUCLEOTIDE SEQUENCE [LARGE SCALE GENOMIC DNA]</scope>
    <source>
        <strain evidence="6">12NC29</strain>
        <strain evidence="7">12SD80</strain>
    </source>
</reference>
<feature type="compositionally biased region" description="Polar residues" evidence="5">
    <location>
        <begin position="60"/>
        <end position="73"/>
    </location>
</feature>
<dbReference type="PANTHER" id="PTHR31109">
    <property type="entry name" value="PROTEIN FAM207A"/>
    <property type="match status" value="1"/>
</dbReference>
<protein>
    <recommendedName>
        <fullName evidence="3">Ribosome biogenesis protein SLX9</fullName>
    </recommendedName>
</protein>
<evidence type="ECO:0000256" key="1">
    <source>
        <dbReference type="ARBA" id="ARBA00004604"/>
    </source>
</evidence>
<dbReference type="Pfam" id="PF15341">
    <property type="entry name" value="SLX9"/>
    <property type="match status" value="1"/>
</dbReference>
<proteinExistence type="inferred from homology"/>
<comment type="similarity">
    <text evidence="2">Belongs to the SLX9 family.</text>
</comment>
<evidence type="ECO:0000313" key="6">
    <source>
        <dbReference type="EMBL" id="PLW29018.1"/>
    </source>
</evidence>
<keyword evidence="4" id="KW-0539">Nucleus</keyword>
<dbReference type="GO" id="GO:0030688">
    <property type="term" value="C:preribosome, small subunit precursor"/>
    <property type="evidence" value="ECO:0007669"/>
    <property type="project" value="InterPro"/>
</dbReference>
<name>A0A2N5TUA3_9BASI</name>
<dbReference type="EMBL" id="PGCJ01000424">
    <property type="protein sequence ID" value="PLW29018.1"/>
    <property type="molecule type" value="Genomic_DNA"/>
</dbReference>
<dbReference type="AlphaFoldDB" id="A0A2N5TUA3"/>
<dbReference type="Proteomes" id="UP000235388">
    <property type="component" value="Unassembled WGS sequence"/>
</dbReference>
<dbReference type="Proteomes" id="UP000235392">
    <property type="component" value="Unassembled WGS sequence"/>
</dbReference>
<evidence type="ECO:0000313" key="8">
    <source>
        <dbReference type="Proteomes" id="UP000235388"/>
    </source>
</evidence>
<dbReference type="InterPro" id="IPR028160">
    <property type="entry name" value="Slx9-like"/>
</dbReference>
<evidence type="ECO:0000256" key="4">
    <source>
        <dbReference type="ARBA" id="ARBA00023242"/>
    </source>
</evidence>
<gene>
    <name evidence="6" type="ORF">PCANC_24920</name>
    <name evidence="7" type="ORF">PCASD_08832</name>
</gene>
<organism evidence="6 8">
    <name type="scientific">Puccinia coronata f. sp. avenae</name>
    <dbReference type="NCBI Taxonomy" id="200324"/>
    <lineage>
        <taxon>Eukaryota</taxon>
        <taxon>Fungi</taxon>
        <taxon>Dikarya</taxon>
        <taxon>Basidiomycota</taxon>
        <taxon>Pucciniomycotina</taxon>
        <taxon>Pucciniomycetes</taxon>
        <taxon>Pucciniales</taxon>
        <taxon>Pucciniaceae</taxon>
        <taxon>Puccinia</taxon>
    </lineage>
</organism>
<dbReference type="GO" id="GO:0000462">
    <property type="term" value="P:maturation of SSU-rRNA from tricistronic rRNA transcript (SSU-rRNA, 5.8S rRNA, LSU-rRNA)"/>
    <property type="evidence" value="ECO:0007669"/>
    <property type="project" value="InterPro"/>
</dbReference>
<keyword evidence="8" id="KW-1185">Reference proteome</keyword>
<dbReference type="GO" id="GO:0030686">
    <property type="term" value="C:90S preribosome"/>
    <property type="evidence" value="ECO:0007669"/>
    <property type="project" value="InterPro"/>
</dbReference>
<dbReference type="EMBL" id="PGCI01000101">
    <property type="protein sequence ID" value="PLW40500.1"/>
    <property type="molecule type" value="Genomic_DNA"/>
</dbReference>
<feature type="region of interest" description="Disordered" evidence="5">
    <location>
        <begin position="29"/>
        <end position="96"/>
    </location>
</feature>
<dbReference type="GO" id="GO:0005730">
    <property type="term" value="C:nucleolus"/>
    <property type="evidence" value="ECO:0007669"/>
    <property type="project" value="UniProtKB-SubCell"/>
</dbReference>
<dbReference type="OrthoDB" id="2506208at2759"/>
<evidence type="ECO:0000313" key="9">
    <source>
        <dbReference type="Proteomes" id="UP000235392"/>
    </source>
</evidence>